<organism evidence="1 2">
    <name type="scientific">Favolaschia claudopus</name>
    <dbReference type="NCBI Taxonomy" id="2862362"/>
    <lineage>
        <taxon>Eukaryota</taxon>
        <taxon>Fungi</taxon>
        <taxon>Dikarya</taxon>
        <taxon>Basidiomycota</taxon>
        <taxon>Agaricomycotina</taxon>
        <taxon>Agaricomycetes</taxon>
        <taxon>Agaricomycetidae</taxon>
        <taxon>Agaricales</taxon>
        <taxon>Marasmiineae</taxon>
        <taxon>Mycenaceae</taxon>
        <taxon>Favolaschia</taxon>
    </lineage>
</organism>
<comment type="caution">
    <text evidence="1">The sequence shown here is derived from an EMBL/GenBank/DDBJ whole genome shotgun (WGS) entry which is preliminary data.</text>
</comment>
<dbReference type="AlphaFoldDB" id="A0AAW0DGR1"/>
<keyword evidence="2" id="KW-1185">Reference proteome</keyword>
<dbReference type="Proteomes" id="UP001362999">
    <property type="component" value="Unassembled WGS sequence"/>
</dbReference>
<sequence>MDGVENWGETGTGVGKPVRAEMGDEIAGEGCMYLMGRLTSRKTVNERRRRRKVAWRAEEAPVNGGQRGCQRNVDAERNTPDAKRWIVATKNLEQLVRSRIDVDWVGALKKSIGGAARLRTVHALTPRRPAMRNESARFFHLVAAAGPHFLNNMVNFRVCQFSSSATVLTPPFQIHATGRRARCTARIIVAIAFIQDHPATTRGSTPHVQIPAFGVLFASFKLNLLLRELPSSILRSYYFARGYKCRTAWLDPCHLKRLDVVPGALLGKPCAKLTAANNPSAIAPSLTVSISDSDNWTSCPAHYYEKITEIVESNPIQAPEASSPERCIPPAQFPITRQATTCSVFEWPRWKCFSVSLELNLSGRCMHGNWLDCSPCRLIHLDVVPGALRGKI</sequence>
<proteinExistence type="predicted"/>
<accession>A0AAW0DGR1</accession>
<gene>
    <name evidence="1" type="ORF">R3P38DRAFT_3343973</name>
</gene>
<protein>
    <submittedName>
        <fullName evidence="1">Uncharacterized protein</fullName>
    </submittedName>
</protein>
<name>A0AAW0DGR1_9AGAR</name>
<evidence type="ECO:0000313" key="1">
    <source>
        <dbReference type="EMBL" id="KAK7051997.1"/>
    </source>
</evidence>
<reference evidence="1 2" key="1">
    <citation type="journal article" date="2024" name="J Genomics">
        <title>Draft genome sequencing and assembly of Favolaschia claudopus CIRM-BRFM 2984 isolated from oak limbs.</title>
        <authorList>
            <person name="Navarro D."/>
            <person name="Drula E."/>
            <person name="Chaduli D."/>
            <person name="Cazenave R."/>
            <person name="Ahrendt S."/>
            <person name="Wang J."/>
            <person name="Lipzen A."/>
            <person name="Daum C."/>
            <person name="Barry K."/>
            <person name="Grigoriev I.V."/>
            <person name="Favel A."/>
            <person name="Rosso M.N."/>
            <person name="Martin F."/>
        </authorList>
    </citation>
    <scope>NUCLEOTIDE SEQUENCE [LARGE SCALE GENOMIC DNA]</scope>
    <source>
        <strain evidence="1 2">CIRM-BRFM 2984</strain>
    </source>
</reference>
<evidence type="ECO:0000313" key="2">
    <source>
        <dbReference type="Proteomes" id="UP001362999"/>
    </source>
</evidence>
<dbReference type="EMBL" id="JAWWNJ010000007">
    <property type="protein sequence ID" value="KAK7051997.1"/>
    <property type="molecule type" value="Genomic_DNA"/>
</dbReference>